<evidence type="ECO:0000313" key="3">
    <source>
        <dbReference type="EMBL" id="MBO8456436.1"/>
    </source>
</evidence>
<accession>A0A9D9N0Z4</accession>
<dbReference type="EMBL" id="JADIMK010000092">
    <property type="protein sequence ID" value="MBO8456436.1"/>
    <property type="molecule type" value="Genomic_DNA"/>
</dbReference>
<evidence type="ECO:0000256" key="1">
    <source>
        <dbReference type="SAM" id="Phobius"/>
    </source>
</evidence>
<dbReference type="Proteomes" id="UP000823617">
    <property type="component" value="Unassembled WGS sequence"/>
</dbReference>
<proteinExistence type="predicted"/>
<dbReference type="InterPro" id="IPR052336">
    <property type="entry name" value="MlaD_Phospholipid_Transporter"/>
</dbReference>
<name>A0A9D9N0Z4_9BACT</name>
<feature type="transmembrane region" description="Helical" evidence="1">
    <location>
        <begin position="7"/>
        <end position="27"/>
    </location>
</feature>
<organism evidence="3 4">
    <name type="scientific">Candidatus Cryptobacteroides intestinigallinarum</name>
    <dbReference type="NCBI Taxonomy" id="2840767"/>
    <lineage>
        <taxon>Bacteria</taxon>
        <taxon>Pseudomonadati</taxon>
        <taxon>Bacteroidota</taxon>
        <taxon>Bacteroidia</taxon>
        <taxon>Bacteroidales</taxon>
        <taxon>Candidatus Cryptobacteroides</taxon>
    </lineage>
</organism>
<keyword evidence="1" id="KW-1133">Transmembrane helix</keyword>
<dbReference type="AlphaFoldDB" id="A0A9D9N0Z4"/>
<comment type="caution">
    <text evidence="3">The sequence shown here is derived from an EMBL/GenBank/DDBJ whole genome shotgun (WGS) entry which is preliminary data.</text>
</comment>
<keyword evidence="1" id="KW-0812">Transmembrane</keyword>
<dbReference type="InterPro" id="IPR003399">
    <property type="entry name" value="Mce/MlaD"/>
</dbReference>
<dbReference type="PANTHER" id="PTHR33371">
    <property type="entry name" value="INTERMEMBRANE PHOSPHOLIPID TRANSPORT SYSTEM BINDING PROTEIN MLAD-RELATED"/>
    <property type="match status" value="1"/>
</dbReference>
<dbReference type="PANTHER" id="PTHR33371:SF4">
    <property type="entry name" value="INTERMEMBRANE PHOSPHOLIPID TRANSPORT SYSTEM BINDING PROTEIN MLAD"/>
    <property type="match status" value="1"/>
</dbReference>
<evidence type="ECO:0000313" key="4">
    <source>
        <dbReference type="Proteomes" id="UP000823617"/>
    </source>
</evidence>
<sequence length="303" mass="32531">MKISKELKIGIFVVLVLVMSFLVINFLRQKDLFNRDLDISARYGNIQGLTVSAPVSIKGYKAGAVSDITYDAGTGTFIVTCSVKKYFNLPEDTRMVIYSADIMGSKGVELVPGTSDVLLEDGAEIQGEIRTDLLESLKGDIVPLVGKVSAAVDSLNVTVGNINRALDDENLAGITSAIRHLDRTMANVEHISSVLDGRSEEIDALLANLGSMSSTLTSVVEKADSAMTDIGGVAATLNESDIEGLVSSFRSLLASIQDPDGTIGKLITDGKVYDSFESLLSDIDSLVKKIEENPKKYIRISVF</sequence>
<evidence type="ECO:0000259" key="2">
    <source>
        <dbReference type="Pfam" id="PF02470"/>
    </source>
</evidence>
<dbReference type="Pfam" id="PF02470">
    <property type="entry name" value="MlaD"/>
    <property type="match status" value="1"/>
</dbReference>
<gene>
    <name evidence="3" type="ORF">IAC08_08580</name>
</gene>
<feature type="domain" description="Mce/MlaD" evidence="2">
    <location>
        <begin position="38"/>
        <end position="113"/>
    </location>
</feature>
<reference evidence="3" key="1">
    <citation type="submission" date="2020-10" db="EMBL/GenBank/DDBJ databases">
        <authorList>
            <person name="Gilroy R."/>
        </authorList>
    </citation>
    <scope>NUCLEOTIDE SEQUENCE</scope>
    <source>
        <strain evidence="3">B1-3475</strain>
    </source>
</reference>
<protein>
    <submittedName>
        <fullName evidence="3">MCE family protein</fullName>
    </submittedName>
</protein>
<keyword evidence="1" id="KW-0472">Membrane</keyword>
<reference evidence="3" key="2">
    <citation type="journal article" date="2021" name="PeerJ">
        <title>Extensive microbial diversity within the chicken gut microbiome revealed by metagenomics and culture.</title>
        <authorList>
            <person name="Gilroy R."/>
            <person name="Ravi A."/>
            <person name="Getino M."/>
            <person name="Pursley I."/>
            <person name="Horton D.L."/>
            <person name="Alikhan N.F."/>
            <person name="Baker D."/>
            <person name="Gharbi K."/>
            <person name="Hall N."/>
            <person name="Watson M."/>
            <person name="Adriaenssens E.M."/>
            <person name="Foster-Nyarko E."/>
            <person name="Jarju S."/>
            <person name="Secka A."/>
            <person name="Antonio M."/>
            <person name="Oren A."/>
            <person name="Chaudhuri R.R."/>
            <person name="La Ragione R."/>
            <person name="Hildebrand F."/>
            <person name="Pallen M.J."/>
        </authorList>
    </citation>
    <scope>NUCLEOTIDE SEQUENCE</scope>
    <source>
        <strain evidence="3">B1-3475</strain>
    </source>
</reference>